<name>A0ABD0YJ53_9HEMI</name>
<accession>A0ABD0YJ53</accession>
<dbReference type="Proteomes" id="UP001558652">
    <property type="component" value="Unassembled WGS sequence"/>
</dbReference>
<dbReference type="AlphaFoldDB" id="A0ABD0YJ53"/>
<evidence type="ECO:0000313" key="1">
    <source>
        <dbReference type="EMBL" id="KAL1131267.1"/>
    </source>
</evidence>
<organism evidence="1 2">
    <name type="scientific">Ranatra chinensis</name>
    <dbReference type="NCBI Taxonomy" id="642074"/>
    <lineage>
        <taxon>Eukaryota</taxon>
        <taxon>Metazoa</taxon>
        <taxon>Ecdysozoa</taxon>
        <taxon>Arthropoda</taxon>
        <taxon>Hexapoda</taxon>
        <taxon>Insecta</taxon>
        <taxon>Pterygota</taxon>
        <taxon>Neoptera</taxon>
        <taxon>Paraneoptera</taxon>
        <taxon>Hemiptera</taxon>
        <taxon>Heteroptera</taxon>
        <taxon>Panheteroptera</taxon>
        <taxon>Nepomorpha</taxon>
        <taxon>Nepidae</taxon>
        <taxon>Ranatrinae</taxon>
        <taxon>Ranatra</taxon>
    </lineage>
</organism>
<protein>
    <submittedName>
        <fullName evidence="1">Uncharacterized protein</fullName>
    </submittedName>
</protein>
<dbReference type="EMBL" id="JBFDAA010000006">
    <property type="protein sequence ID" value="KAL1131267.1"/>
    <property type="molecule type" value="Genomic_DNA"/>
</dbReference>
<evidence type="ECO:0000313" key="2">
    <source>
        <dbReference type="Proteomes" id="UP001558652"/>
    </source>
</evidence>
<gene>
    <name evidence="1" type="ORF">AAG570_010885</name>
</gene>
<proteinExistence type="predicted"/>
<sequence length="146" mass="17208">MPGRGRLRRIYGPVCDQGEWRIRSYSEAADLYGEPSLVTEIKRNLLRWLGYLERMPVQRAVKRAYKLRSKEGRRPGRPRKRWLDDVGNAGVKLSKRPKLYKCLRANGKRRRSTYRGFSSPFLSSVRCLSIRFALQLTIPYIKKNHR</sequence>
<keyword evidence="2" id="KW-1185">Reference proteome</keyword>
<reference evidence="1 2" key="1">
    <citation type="submission" date="2024-07" db="EMBL/GenBank/DDBJ databases">
        <title>Chromosome-level genome assembly of the water stick insect Ranatra chinensis (Heteroptera: Nepidae).</title>
        <authorList>
            <person name="Liu X."/>
        </authorList>
    </citation>
    <scope>NUCLEOTIDE SEQUENCE [LARGE SCALE GENOMIC DNA]</scope>
    <source>
        <strain evidence="1">Cailab_2021Rc</strain>
        <tissue evidence="1">Muscle</tissue>
    </source>
</reference>
<comment type="caution">
    <text evidence="1">The sequence shown here is derived from an EMBL/GenBank/DDBJ whole genome shotgun (WGS) entry which is preliminary data.</text>
</comment>